<protein>
    <submittedName>
        <fullName evidence="2">Uncharacterized protein</fullName>
    </submittedName>
</protein>
<dbReference type="Proteomes" id="UP000036790">
    <property type="component" value="Unassembled WGS sequence"/>
</dbReference>
<comment type="caution">
    <text evidence="2">The sequence shown here is derived from an EMBL/GenBank/DDBJ whole genome shotgun (WGS) entry which is preliminary data.</text>
</comment>
<accession>A0AAP0ZI50</accession>
<sequence>MEISQRTMSNIHAILVGTLVVNLPVVLLILGIPAGLLLFGHPFAALVSLAISPFIAWCWWWLFVPRSRLWAYERVASTRSLTRAAIAAGLIGPPGSFFERTEFTSLAQRDLRKELERRFP</sequence>
<feature type="transmembrane region" description="Helical" evidence="1">
    <location>
        <begin position="12"/>
        <end position="37"/>
    </location>
</feature>
<reference evidence="2 3" key="2">
    <citation type="submission" date="2015-09" db="EMBL/GenBank/DDBJ databases">
        <title>Draft genome sequence of Xanthomonas oryzae pv. USA str. X11-5A.</title>
        <authorList>
            <person name="Knight B.M."/>
            <person name="Roberts D.P."/>
            <person name="Lin D."/>
            <person name="Hari K."/>
            <person name="Fletcher J."/>
            <person name="Melcher U."/>
            <person name="Blagden T."/>
            <person name="Winegar R.A."/>
        </authorList>
    </citation>
    <scope>NUCLEOTIDE SEQUENCE [LARGE SCALE GENOMIC DNA]</scope>
    <source>
        <strain evidence="2 3">X11-5A</strain>
    </source>
</reference>
<proteinExistence type="predicted"/>
<keyword evidence="1" id="KW-0812">Transmembrane</keyword>
<reference evidence="2 3" key="1">
    <citation type="submission" date="2015-07" db="EMBL/GenBank/DDBJ databases">
        <authorList>
            <consortium name="Consortium for Microbial Forensics and Genomics (microFORGE)"/>
            <person name="Knight B.M."/>
            <person name="Roberts D.P."/>
            <person name="Lin D."/>
            <person name="Hari K."/>
            <person name="Fletcher J."/>
            <person name="Melcher U."/>
            <person name="Blagden T."/>
            <person name="Winegar R.A."/>
        </authorList>
    </citation>
    <scope>NUCLEOTIDE SEQUENCE [LARGE SCALE GENOMIC DNA]</scope>
    <source>
        <strain evidence="2 3">X11-5A</strain>
    </source>
</reference>
<name>A0AAP0ZI50_9XANT</name>
<evidence type="ECO:0000256" key="1">
    <source>
        <dbReference type="SAM" id="Phobius"/>
    </source>
</evidence>
<dbReference type="AlphaFoldDB" id="A0AAP0ZI50"/>
<organism evidence="2 3">
    <name type="scientific">Xanthomonas oryzae</name>
    <dbReference type="NCBI Taxonomy" id="347"/>
    <lineage>
        <taxon>Bacteria</taxon>
        <taxon>Pseudomonadati</taxon>
        <taxon>Pseudomonadota</taxon>
        <taxon>Gammaproteobacteria</taxon>
        <taxon>Lysobacterales</taxon>
        <taxon>Lysobacteraceae</taxon>
        <taxon>Xanthomonas</taxon>
    </lineage>
</organism>
<dbReference type="EMBL" id="LHUJ01000334">
    <property type="protein sequence ID" value="KOR40436.1"/>
    <property type="molecule type" value="Genomic_DNA"/>
</dbReference>
<gene>
    <name evidence="2" type="ORF">ADT25_19575</name>
</gene>
<keyword evidence="1" id="KW-1133">Transmembrane helix</keyword>
<keyword evidence="1" id="KW-0472">Membrane</keyword>
<evidence type="ECO:0000313" key="3">
    <source>
        <dbReference type="Proteomes" id="UP000036790"/>
    </source>
</evidence>
<feature type="transmembrane region" description="Helical" evidence="1">
    <location>
        <begin position="43"/>
        <end position="64"/>
    </location>
</feature>
<evidence type="ECO:0000313" key="2">
    <source>
        <dbReference type="EMBL" id="KOR40436.1"/>
    </source>
</evidence>